<feature type="domain" description="Formiminotransferase N-terminal subdomain" evidence="1">
    <location>
        <begin position="78"/>
        <end position="191"/>
    </location>
</feature>
<dbReference type="Gene3D" id="3.30.990.10">
    <property type="entry name" value="Formiminotransferase, N-terminal subdomain"/>
    <property type="match status" value="1"/>
</dbReference>
<sequence length="265" mass="29425">ASTIFCPTSQSYSPTSPSYPPSPIYSLSRSVIMLSLSIDSPKVVDVDPWDSISSLDDTHREEGINAGYKDGLVSGKEEGKQVGLKLGFEVGAELGREKSGAFRKAVAAMVKPAIDSIDLDLHFGTHPRLGVVDHICFHPLAQTSLEETVWLAKSVAPWLQSSRWPFNWRYLSNCIGYNNKENFDRAKKGTTQWVDNYSVPIFTNNIAAVIMALAHGEDIIEEACILSEPSKFTADQVQHGVKRLVVEEWDDCTKGYYRVFSGKDY</sequence>
<dbReference type="SMART" id="SM01222">
    <property type="entry name" value="FTCD_N"/>
    <property type="match status" value="1"/>
</dbReference>
<feature type="non-terminal residue" evidence="2">
    <location>
        <position position="265"/>
    </location>
</feature>
<evidence type="ECO:0000313" key="3">
    <source>
        <dbReference type="Proteomes" id="UP001202328"/>
    </source>
</evidence>
<dbReference type="InterPro" id="IPR051623">
    <property type="entry name" value="FTCD"/>
</dbReference>
<dbReference type="InterPro" id="IPR012886">
    <property type="entry name" value="Formiminotransferase_N"/>
</dbReference>
<dbReference type="Pfam" id="PF07837">
    <property type="entry name" value="FTCD_N"/>
    <property type="match status" value="1"/>
</dbReference>
<dbReference type="InterPro" id="IPR022384">
    <property type="entry name" value="FormiminoTrfase_cat_dom_sf"/>
</dbReference>
<reference evidence="2" key="1">
    <citation type="submission" date="2022-04" db="EMBL/GenBank/DDBJ databases">
        <title>A functionally conserved STORR gene fusion in Papaver species that diverged 16.8 million years ago.</title>
        <authorList>
            <person name="Catania T."/>
        </authorList>
    </citation>
    <scope>NUCLEOTIDE SEQUENCE</scope>
    <source>
        <strain evidence="2">S-188037</strain>
    </source>
</reference>
<gene>
    <name evidence="2" type="ORF">MKW98_019560</name>
</gene>
<organism evidence="2 3">
    <name type="scientific">Papaver atlanticum</name>
    <dbReference type="NCBI Taxonomy" id="357466"/>
    <lineage>
        <taxon>Eukaryota</taxon>
        <taxon>Viridiplantae</taxon>
        <taxon>Streptophyta</taxon>
        <taxon>Embryophyta</taxon>
        <taxon>Tracheophyta</taxon>
        <taxon>Spermatophyta</taxon>
        <taxon>Magnoliopsida</taxon>
        <taxon>Ranunculales</taxon>
        <taxon>Papaveraceae</taxon>
        <taxon>Papaveroideae</taxon>
        <taxon>Papaver</taxon>
    </lineage>
</organism>
<dbReference type="PANTHER" id="PTHR12234:SF1">
    <property type="entry name" value="FORMIMINOTRANSFERASE N-TERMINAL SUBDOMAIN-CONTAINING PROTEIN"/>
    <property type="match status" value="1"/>
</dbReference>
<dbReference type="EMBL" id="JAJJMB010012638">
    <property type="protein sequence ID" value="KAI3874987.1"/>
    <property type="molecule type" value="Genomic_DNA"/>
</dbReference>
<proteinExistence type="predicted"/>
<accession>A0AAD4XBH8</accession>
<dbReference type="Proteomes" id="UP001202328">
    <property type="component" value="Unassembled WGS sequence"/>
</dbReference>
<evidence type="ECO:0000259" key="1">
    <source>
        <dbReference type="SMART" id="SM01222"/>
    </source>
</evidence>
<dbReference type="AlphaFoldDB" id="A0AAD4XBH8"/>
<evidence type="ECO:0000313" key="2">
    <source>
        <dbReference type="EMBL" id="KAI3874987.1"/>
    </source>
</evidence>
<dbReference type="InterPro" id="IPR037064">
    <property type="entry name" value="Formiminotransferase_N_sf"/>
</dbReference>
<dbReference type="GO" id="GO:0016740">
    <property type="term" value="F:transferase activity"/>
    <property type="evidence" value="ECO:0007669"/>
    <property type="project" value="InterPro"/>
</dbReference>
<protein>
    <recommendedName>
        <fullName evidence="1">Formiminotransferase N-terminal subdomain domain-containing protein</fullName>
    </recommendedName>
</protein>
<comment type="caution">
    <text evidence="2">The sequence shown here is derived from an EMBL/GenBank/DDBJ whole genome shotgun (WGS) entry which is preliminary data.</text>
</comment>
<keyword evidence="3" id="KW-1185">Reference proteome</keyword>
<name>A0AAD4XBH8_9MAGN</name>
<dbReference type="SUPFAM" id="SSF55116">
    <property type="entry name" value="Formiminotransferase domain of formiminotransferase-cyclodeaminase"/>
    <property type="match status" value="1"/>
</dbReference>
<dbReference type="GO" id="GO:0005542">
    <property type="term" value="F:folic acid binding"/>
    <property type="evidence" value="ECO:0007669"/>
    <property type="project" value="InterPro"/>
</dbReference>
<dbReference type="PANTHER" id="PTHR12234">
    <property type="entry name" value="FORMIMINOTRANSFERASE-CYCLODEAMINASE"/>
    <property type="match status" value="1"/>
</dbReference>